<accession>A0A0F9Q977</accession>
<sequence>MTKTIDQATEVTTVEAKEAKLTIGNVIANMLMDAALSYDVIVNAIHEQFEHASTSARSVASVAARLRKDGVDVPMRRKAKAAE</sequence>
<gene>
    <name evidence="1" type="ORF">LCGC14_1123210</name>
</gene>
<protein>
    <submittedName>
        <fullName evidence="1">Uncharacterized protein</fullName>
    </submittedName>
</protein>
<dbReference type="AlphaFoldDB" id="A0A0F9Q977"/>
<proteinExistence type="predicted"/>
<organism evidence="1">
    <name type="scientific">marine sediment metagenome</name>
    <dbReference type="NCBI Taxonomy" id="412755"/>
    <lineage>
        <taxon>unclassified sequences</taxon>
        <taxon>metagenomes</taxon>
        <taxon>ecological metagenomes</taxon>
    </lineage>
</organism>
<comment type="caution">
    <text evidence="1">The sequence shown here is derived from an EMBL/GenBank/DDBJ whole genome shotgun (WGS) entry which is preliminary data.</text>
</comment>
<name>A0A0F9Q977_9ZZZZ</name>
<evidence type="ECO:0000313" key="1">
    <source>
        <dbReference type="EMBL" id="KKN01888.1"/>
    </source>
</evidence>
<reference evidence="1" key="1">
    <citation type="journal article" date="2015" name="Nature">
        <title>Complex archaea that bridge the gap between prokaryotes and eukaryotes.</title>
        <authorList>
            <person name="Spang A."/>
            <person name="Saw J.H."/>
            <person name="Jorgensen S.L."/>
            <person name="Zaremba-Niedzwiedzka K."/>
            <person name="Martijn J."/>
            <person name="Lind A.E."/>
            <person name="van Eijk R."/>
            <person name="Schleper C."/>
            <person name="Guy L."/>
            <person name="Ettema T.J."/>
        </authorList>
    </citation>
    <scope>NUCLEOTIDE SEQUENCE</scope>
</reference>
<dbReference type="EMBL" id="LAZR01005211">
    <property type="protein sequence ID" value="KKN01888.1"/>
    <property type="molecule type" value="Genomic_DNA"/>
</dbReference>